<dbReference type="Gene3D" id="2.40.30.170">
    <property type="match status" value="1"/>
</dbReference>
<gene>
    <name evidence="4" type="ordered locus">Sde_3236</name>
</gene>
<evidence type="ECO:0000256" key="1">
    <source>
        <dbReference type="ARBA" id="ARBA00004196"/>
    </source>
</evidence>
<dbReference type="SUPFAM" id="SSF55781">
    <property type="entry name" value="GAF domain-like"/>
    <property type="match status" value="1"/>
</dbReference>
<evidence type="ECO:0000313" key="5">
    <source>
        <dbReference type="Proteomes" id="UP000001947"/>
    </source>
</evidence>
<evidence type="ECO:0000256" key="3">
    <source>
        <dbReference type="SAM" id="Coils"/>
    </source>
</evidence>
<keyword evidence="2 3" id="KW-0175">Coiled coil</keyword>
<dbReference type="HOGENOM" id="CLU_030412_0_0_6"/>
<dbReference type="Proteomes" id="UP000001947">
    <property type="component" value="Chromosome"/>
</dbReference>
<dbReference type="InterPro" id="IPR050465">
    <property type="entry name" value="UPF0194_transport"/>
</dbReference>
<proteinExistence type="predicted"/>
<name>Q21FN6_SACD2</name>
<comment type="subcellular location">
    <subcellularLocation>
        <location evidence="1">Cell envelope</location>
    </subcellularLocation>
</comment>
<dbReference type="eggNOG" id="COG0845">
    <property type="taxonomic scope" value="Bacteria"/>
</dbReference>
<dbReference type="PANTHER" id="PTHR32347:SF23">
    <property type="entry name" value="BLL5650 PROTEIN"/>
    <property type="match status" value="1"/>
</dbReference>
<accession>Q21FN6</accession>
<reference evidence="4 5" key="1">
    <citation type="journal article" date="2008" name="PLoS Genet.">
        <title>Complete genome sequence of the complex carbohydrate-degrading marine bacterium, Saccharophagus degradans strain 2-40 T.</title>
        <authorList>
            <person name="Weiner R.M."/>
            <person name="Taylor L.E.II."/>
            <person name="Henrissat B."/>
            <person name="Hauser L."/>
            <person name="Land M."/>
            <person name="Coutinho P.M."/>
            <person name="Rancurel C."/>
            <person name="Saunders E.H."/>
            <person name="Longmire A.G."/>
            <person name="Zhang H."/>
            <person name="Bayer E.A."/>
            <person name="Gilbert H.J."/>
            <person name="Larimer F."/>
            <person name="Zhulin I.B."/>
            <person name="Ekborg N.A."/>
            <person name="Lamed R."/>
            <person name="Richardson P.M."/>
            <person name="Borovok I."/>
            <person name="Hutcheson S."/>
        </authorList>
    </citation>
    <scope>NUCLEOTIDE SEQUENCE [LARGE SCALE GENOMIC DNA]</scope>
    <source>
        <strain evidence="5">2-40 / ATCC 43961 / DSM 17024</strain>
    </source>
</reference>
<dbReference type="Gene3D" id="3.30.450.40">
    <property type="match status" value="1"/>
</dbReference>
<keyword evidence="5" id="KW-1185">Reference proteome</keyword>
<evidence type="ECO:0000256" key="2">
    <source>
        <dbReference type="ARBA" id="ARBA00023054"/>
    </source>
</evidence>
<dbReference type="Gene3D" id="2.40.50.100">
    <property type="match status" value="1"/>
</dbReference>
<dbReference type="KEGG" id="sde:Sde_3236"/>
<dbReference type="PANTHER" id="PTHR32347">
    <property type="entry name" value="EFFLUX SYSTEM COMPONENT YKNX-RELATED"/>
    <property type="match status" value="1"/>
</dbReference>
<dbReference type="AlphaFoldDB" id="Q21FN6"/>
<evidence type="ECO:0000313" key="4">
    <source>
        <dbReference type="EMBL" id="ABD82493.1"/>
    </source>
</evidence>
<feature type="coiled-coil region" evidence="3">
    <location>
        <begin position="394"/>
        <end position="443"/>
    </location>
</feature>
<dbReference type="EMBL" id="CP000282">
    <property type="protein sequence ID" value="ABD82493.1"/>
    <property type="molecule type" value="Genomic_DNA"/>
</dbReference>
<dbReference type="GeneID" id="98615709"/>
<organism evidence="4 5">
    <name type="scientific">Saccharophagus degradans (strain 2-40 / ATCC 43961 / DSM 17024)</name>
    <dbReference type="NCBI Taxonomy" id="203122"/>
    <lineage>
        <taxon>Bacteria</taxon>
        <taxon>Pseudomonadati</taxon>
        <taxon>Pseudomonadota</taxon>
        <taxon>Gammaproteobacteria</taxon>
        <taxon>Cellvibrionales</taxon>
        <taxon>Cellvibrionaceae</taxon>
        <taxon>Saccharophagus</taxon>
    </lineage>
</organism>
<sequence length="578" mass="63781">MPAPNTASKLWLRLQCQMINGVAQGVLVQADSAGKPLMVAKWPQELTLAEPMADVTKRVFAKQAMQMLRDTDGTILLGHPLEINKVFWGVVVVRMSHRDATAVTAAIKLLKWGETWLQYTLYKQDVPNLEPVIAILNKVADEPSLAEAAISLVNYVASFVAAERVCLGLVSQQGVALQAVSFSAHFDRRTPVMLGIAAAMEECVAANQNIFIDTTSELEQAASACPAHYRLIQSNSQRALRSVLLKNGERVVAVMLIEHSASQALGEGPVASLMAIAPLIAQAIDFKIAAAKGVSKQLAERARGRLAKWIGPGSWLAKTLVVSALMFVVVMLLPGQYRVTGEAVLQGTQKHLVVASQDGYLAKVNVRPGDQVLVDDVLAQLDDDDLRLQRRKLISELQQHRHTYNNALANSERAQATIASALVDQATIQLELIEQQLKRTLLRSPIEGVVVSEDVSQSVGAPVSQGERLFEIVANQQYRVLLYIDERDIAYIKKQQRGHVVLTSLPGEVFEFDVLKITPLNEVREGRNYFRVEAQLLAAPATLRPGMTGNGKIAVGEFKRGWIWFHNAVDWFRVRFWW</sequence>
<dbReference type="GO" id="GO:0030313">
    <property type="term" value="C:cell envelope"/>
    <property type="evidence" value="ECO:0007669"/>
    <property type="project" value="UniProtKB-SubCell"/>
</dbReference>
<dbReference type="RefSeq" id="WP_011469709.1">
    <property type="nucleotide sequence ID" value="NC_007912.1"/>
</dbReference>
<dbReference type="SUPFAM" id="SSF111369">
    <property type="entry name" value="HlyD-like secretion proteins"/>
    <property type="match status" value="1"/>
</dbReference>
<protein>
    <submittedName>
        <fullName evidence="4">GAF domain protein</fullName>
    </submittedName>
</protein>
<dbReference type="OrthoDB" id="9806939at2"/>
<dbReference type="STRING" id="203122.Sde_3236"/>
<dbReference type="InterPro" id="IPR029016">
    <property type="entry name" value="GAF-like_dom_sf"/>
</dbReference>